<dbReference type="GO" id="GO:0032259">
    <property type="term" value="P:methylation"/>
    <property type="evidence" value="ECO:0007669"/>
    <property type="project" value="UniProtKB-KW"/>
</dbReference>
<keyword evidence="2 8" id="KW-0489">Methyltransferase</keyword>
<evidence type="ECO:0000256" key="5">
    <source>
        <dbReference type="ARBA" id="ARBA00047942"/>
    </source>
</evidence>
<dbReference type="STRING" id="988801.SAMN05216522_110147"/>
<dbReference type="GO" id="GO:0005737">
    <property type="term" value="C:cytoplasm"/>
    <property type="evidence" value="ECO:0007669"/>
    <property type="project" value="TreeGrafter"/>
</dbReference>
<keyword evidence="9" id="KW-1185">Reference proteome</keyword>
<dbReference type="Pfam" id="PF01555">
    <property type="entry name" value="N6_N4_Mtase"/>
    <property type="match status" value="1"/>
</dbReference>
<evidence type="ECO:0000313" key="8">
    <source>
        <dbReference type="EMBL" id="SER05742.1"/>
    </source>
</evidence>
<keyword evidence="4" id="KW-0949">S-adenosyl-L-methionine</keyword>
<evidence type="ECO:0000259" key="7">
    <source>
        <dbReference type="Pfam" id="PF01555"/>
    </source>
</evidence>
<dbReference type="SUPFAM" id="SSF53335">
    <property type="entry name" value="S-adenosyl-L-methionine-dependent methyltransferases"/>
    <property type="match status" value="1"/>
</dbReference>
<gene>
    <name evidence="8" type="ORF">SAMN05216522_110147</name>
</gene>
<organism evidence="8 9">
    <name type="scientific">Rosenbergiella nectarea</name>
    <dbReference type="NCBI Taxonomy" id="988801"/>
    <lineage>
        <taxon>Bacteria</taxon>
        <taxon>Pseudomonadati</taxon>
        <taxon>Pseudomonadota</taxon>
        <taxon>Gammaproteobacteria</taxon>
        <taxon>Enterobacterales</taxon>
        <taxon>Erwiniaceae</taxon>
        <taxon>Rosenbergiella</taxon>
    </lineage>
</organism>
<evidence type="ECO:0000313" key="9">
    <source>
        <dbReference type="Proteomes" id="UP000242515"/>
    </source>
</evidence>
<dbReference type="PIRSF" id="PIRSF015855">
    <property type="entry name" value="TypeIII_Mtase_mKpnI"/>
    <property type="match status" value="1"/>
</dbReference>
<dbReference type="PRINTS" id="PR00508">
    <property type="entry name" value="S21N4MTFRASE"/>
</dbReference>
<reference evidence="9" key="1">
    <citation type="submission" date="2016-10" db="EMBL/GenBank/DDBJ databases">
        <authorList>
            <person name="Varghese N."/>
            <person name="Submissions S."/>
        </authorList>
    </citation>
    <scope>NUCLEOTIDE SEQUENCE [LARGE SCALE GENOMIC DNA]</scope>
    <source>
        <strain evidence="9">8N4</strain>
    </source>
</reference>
<dbReference type="InterPro" id="IPR001091">
    <property type="entry name" value="RM_Methyltransferase"/>
</dbReference>
<dbReference type="InterPro" id="IPR029063">
    <property type="entry name" value="SAM-dependent_MTases_sf"/>
</dbReference>
<dbReference type="PANTHER" id="PTHR13370:SF3">
    <property type="entry name" value="TRNA (GUANINE(10)-N2)-METHYLTRANSFERASE HOMOLOG"/>
    <property type="match status" value="1"/>
</dbReference>
<dbReference type="Proteomes" id="UP000242515">
    <property type="component" value="Unassembled WGS sequence"/>
</dbReference>
<evidence type="ECO:0000256" key="1">
    <source>
        <dbReference type="ARBA" id="ARBA00006594"/>
    </source>
</evidence>
<dbReference type="GO" id="GO:0003677">
    <property type="term" value="F:DNA binding"/>
    <property type="evidence" value="ECO:0007669"/>
    <property type="project" value="InterPro"/>
</dbReference>
<dbReference type="OrthoDB" id="9816043at2"/>
<dbReference type="EMBL" id="FOGC01000010">
    <property type="protein sequence ID" value="SER05742.1"/>
    <property type="molecule type" value="Genomic_DNA"/>
</dbReference>
<dbReference type="AlphaFoldDB" id="A0A1H9L2P1"/>
<dbReference type="Gene3D" id="3.40.50.150">
    <property type="entry name" value="Vaccinia Virus protein VP39"/>
    <property type="match status" value="1"/>
</dbReference>
<comment type="similarity">
    <text evidence="1 6">Belongs to the N(4)/N(6)-methyltransferase family.</text>
</comment>
<accession>A0A1H9L2P1</accession>
<dbReference type="GO" id="GO:0009007">
    <property type="term" value="F:site-specific DNA-methyltransferase (adenine-specific) activity"/>
    <property type="evidence" value="ECO:0007669"/>
    <property type="project" value="UniProtKB-EC"/>
</dbReference>
<sequence>MYIENDEKEYEISQLDNKKRTNRSSLKKNGLLHDKILSYGDDTVSNKIIHGENLDVLKLLQEDFSNAFKCVYLDPPYNNGESYLHYLDNMEHEKWLSNLSERLRIIKSLLSEDGSLWLSIDDSEMHYLKVMADSVFGRENFVSTIIWEKRTTRENRKAFSRNHEYVLVYAKNALKWSKIRNTLPLTAEASDRYKNPDHDPRGPWQSVSANVQAGHATLNQFYTIVSPSGVSHYPPKGRCWVYSESKMMEEIKKNNIWFGRNGEGVPRIKKFLSDRKAGLVPETIWKAEIVGTTSDAKKHLLQLFTDTALFDTPKPEELIARILKISTNPGDLVLDAFLGSGTTCAVAHKMNRKYIGIEIGNHIRTHCFSRMKKVVDGEQGGISKDVNWTGGGGFEFFSVDK</sequence>
<evidence type="ECO:0000256" key="3">
    <source>
        <dbReference type="ARBA" id="ARBA00022679"/>
    </source>
</evidence>
<dbReference type="InterPro" id="IPR002941">
    <property type="entry name" value="DNA_methylase_N4/N6"/>
</dbReference>
<proteinExistence type="inferred from homology"/>
<name>A0A1H9L2P1_9GAMM</name>
<dbReference type="PANTHER" id="PTHR13370">
    <property type="entry name" value="RNA METHYLASE-RELATED"/>
    <property type="match status" value="1"/>
</dbReference>
<dbReference type="InterPro" id="IPR002295">
    <property type="entry name" value="N4/N6-MTase_EcoPI_Mod-like"/>
</dbReference>
<dbReference type="EC" id="2.1.1.-" evidence="6"/>
<evidence type="ECO:0000256" key="4">
    <source>
        <dbReference type="ARBA" id="ARBA00022691"/>
    </source>
</evidence>
<dbReference type="RefSeq" id="WP_092677363.1">
    <property type="nucleotide sequence ID" value="NZ_FOGC01000010.1"/>
</dbReference>
<comment type="catalytic activity">
    <reaction evidence="5">
        <text>a 2'-deoxyadenosine in DNA + S-adenosyl-L-methionine = an N(6)-methyl-2'-deoxyadenosine in DNA + S-adenosyl-L-homocysteine + H(+)</text>
        <dbReference type="Rhea" id="RHEA:15197"/>
        <dbReference type="Rhea" id="RHEA-COMP:12418"/>
        <dbReference type="Rhea" id="RHEA-COMP:12419"/>
        <dbReference type="ChEBI" id="CHEBI:15378"/>
        <dbReference type="ChEBI" id="CHEBI:57856"/>
        <dbReference type="ChEBI" id="CHEBI:59789"/>
        <dbReference type="ChEBI" id="CHEBI:90615"/>
        <dbReference type="ChEBI" id="CHEBI:90616"/>
        <dbReference type="EC" id="2.1.1.72"/>
    </reaction>
</comment>
<evidence type="ECO:0000256" key="2">
    <source>
        <dbReference type="ARBA" id="ARBA00022603"/>
    </source>
</evidence>
<keyword evidence="3 8" id="KW-0808">Transferase</keyword>
<protein>
    <recommendedName>
        <fullName evidence="6">Methyltransferase</fullName>
        <ecNumber evidence="6">2.1.1.-</ecNumber>
    </recommendedName>
</protein>
<feature type="domain" description="DNA methylase N-4/N-6" evidence="7">
    <location>
        <begin position="69"/>
        <end position="363"/>
    </location>
</feature>
<dbReference type="GO" id="GO:0008170">
    <property type="term" value="F:N-methyltransferase activity"/>
    <property type="evidence" value="ECO:0007669"/>
    <property type="project" value="InterPro"/>
</dbReference>
<evidence type="ECO:0000256" key="6">
    <source>
        <dbReference type="RuleBase" id="RU362026"/>
    </source>
</evidence>